<gene>
    <name evidence="4" type="ORF">ED733_002371</name>
</gene>
<feature type="domain" description="Rhodopsin" evidence="3">
    <location>
        <begin position="76"/>
        <end position="307"/>
    </location>
</feature>
<evidence type="ECO:0000256" key="2">
    <source>
        <dbReference type="SAM" id="Phobius"/>
    </source>
</evidence>
<evidence type="ECO:0000313" key="5">
    <source>
        <dbReference type="Proteomes" id="UP000317257"/>
    </source>
</evidence>
<feature type="transmembrane region" description="Helical" evidence="2">
    <location>
        <begin position="92"/>
        <end position="113"/>
    </location>
</feature>
<feature type="transmembrane region" description="Helical" evidence="2">
    <location>
        <begin position="56"/>
        <end position="80"/>
    </location>
</feature>
<dbReference type="AlphaFoldDB" id="A0A5C6G0X0"/>
<name>A0A5C6G0X0_METRR</name>
<feature type="region of interest" description="Disordered" evidence="1">
    <location>
        <begin position="347"/>
        <end position="373"/>
    </location>
</feature>
<feature type="transmembrane region" description="Helical" evidence="2">
    <location>
        <begin position="245"/>
        <end position="268"/>
    </location>
</feature>
<feature type="transmembrane region" description="Helical" evidence="2">
    <location>
        <begin position="211"/>
        <end position="233"/>
    </location>
</feature>
<dbReference type="Pfam" id="PF20684">
    <property type="entry name" value="Fung_rhodopsin"/>
    <property type="match status" value="1"/>
</dbReference>
<sequence>MSLVCSAYSRARKWYCAHRHCYHLSPIASDRQRPPSRVEVEPNAFLGVDNMAENHASWLITAMAVFLPWSLLTFCVRVWAKLASKNWGRDDYYVSFAMASAVAQVAVTCHAIQHELGLPRVDIRETDLQRVQIALYIGQILYVLSIGLCRVSAAFFIARMTYLGPQSKPAYIVASSSVLWTVVSMLVIALRGQLERPWEVPEHNRRLHLRWIVVEAIGIVIELSLWALSVHLVWSLQMRRKKRAFIICAFGARLGIIPIIVCRVVYLAPTEDPGRELIDIVPSVLTQGAIHFSLMAGCITCLKPFLRTFNTSYTVQSKDAAMGDASGGRGSIYYKLETLQRVERSAADSDDSANWRPFQGSGQGPVVSCPAEPHFATNDKLAQRLDDSSRRVSKGPSSELGEIAKIANADGSHRLIIQRTTEFSVYSEGGVAD</sequence>
<dbReference type="PANTHER" id="PTHR39614">
    <property type="entry name" value="INTEGRAL MEMBRANE PROTEIN"/>
    <property type="match status" value="1"/>
</dbReference>
<comment type="caution">
    <text evidence="4">The sequence shown here is derived from an EMBL/GenBank/DDBJ whole genome shotgun (WGS) entry which is preliminary data.</text>
</comment>
<feature type="transmembrane region" description="Helical" evidence="2">
    <location>
        <begin position="170"/>
        <end position="191"/>
    </location>
</feature>
<dbReference type="InterPro" id="IPR049326">
    <property type="entry name" value="Rhodopsin_dom_fungi"/>
</dbReference>
<dbReference type="PANTHER" id="PTHR39614:SF2">
    <property type="entry name" value="INTEGRAL MEMBRANE PROTEIN"/>
    <property type="match status" value="1"/>
</dbReference>
<evidence type="ECO:0000259" key="3">
    <source>
        <dbReference type="Pfam" id="PF20684"/>
    </source>
</evidence>
<keyword evidence="2" id="KW-0812">Transmembrane</keyword>
<keyword evidence="2" id="KW-0472">Membrane</keyword>
<dbReference type="EMBL" id="SBHS01000043">
    <property type="protein sequence ID" value="TWU71510.1"/>
    <property type="molecule type" value="Genomic_DNA"/>
</dbReference>
<organism evidence="4 5">
    <name type="scientific">Metarhizium rileyi (strain RCEF 4871)</name>
    <name type="common">Nomuraea rileyi</name>
    <dbReference type="NCBI Taxonomy" id="1649241"/>
    <lineage>
        <taxon>Eukaryota</taxon>
        <taxon>Fungi</taxon>
        <taxon>Dikarya</taxon>
        <taxon>Ascomycota</taxon>
        <taxon>Pezizomycotina</taxon>
        <taxon>Sordariomycetes</taxon>
        <taxon>Hypocreomycetidae</taxon>
        <taxon>Hypocreales</taxon>
        <taxon>Clavicipitaceae</taxon>
        <taxon>Metarhizium</taxon>
    </lineage>
</organism>
<protein>
    <recommendedName>
        <fullName evidence="3">Rhodopsin domain-containing protein</fullName>
    </recommendedName>
</protein>
<feature type="transmembrane region" description="Helical" evidence="2">
    <location>
        <begin position="133"/>
        <end position="158"/>
    </location>
</feature>
<proteinExistence type="predicted"/>
<evidence type="ECO:0000256" key="1">
    <source>
        <dbReference type="SAM" id="MobiDB-lite"/>
    </source>
</evidence>
<keyword evidence="2" id="KW-1133">Transmembrane helix</keyword>
<dbReference type="Proteomes" id="UP000317257">
    <property type="component" value="Unassembled WGS sequence"/>
</dbReference>
<evidence type="ECO:0000313" key="4">
    <source>
        <dbReference type="EMBL" id="TWU71510.1"/>
    </source>
</evidence>
<accession>A0A5C6G0X0</accession>
<reference evidence="5" key="1">
    <citation type="submission" date="2018-12" db="EMBL/GenBank/DDBJ databases">
        <title>The complete genome of Metarhizium rileyi, a key fungal pathogen of Lepidoptera.</title>
        <authorList>
            <person name="Binneck E."/>
            <person name="Lastra C.C.L."/>
            <person name="Sosa-Gomez D.R."/>
        </authorList>
    </citation>
    <scope>NUCLEOTIDE SEQUENCE [LARGE SCALE GENOMIC DNA]</scope>
    <source>
        <strain evidence="5">Cep018-CH2</strain>
    </source>
</reference>